<organism evidence="5">
    <name type="scientific">Hirondellea gigas</name>
    <dbReference type="NCBI Taxonomy" id="1518452"/>
    <lineage>
        <taxon>Eukaryota</taxon>
        <taxon>Metazoa</taxon>
        <taxon>Ecdysozoa</taxon>
        <taxon>Arthropoda</taxon>
        <taxon>Crustacea</taxon>
        <taxon>Multicrustacea</taxon>
        <taxon>Malacostraca</taxon>
        <taxon>Eumalacostraca</taxon>
        <taxon>Peracarida</taxon>
        <taxon>Amphipoda</taxon>
        <taxon>Amphilochidea</taxon>
        <taxon>Lysianassida</taxon>
        <taxon>Lysianassidira</taxon>
        <taxon>Lysianassoidea</taxon>
        <taxon>Lysianassidae</taxon>
        <taxon>Hirondellea</taxon>
    </lineage>
</organism>
<dbReference type="PANTHER" id="PTHR23077:SF171">
    <property type="entry name" value="NUCLEAR VALOSIN-CONTAINING PROTEIN-LIKE"/>
    <property type="match status" value="1"/>
</dbReference>
<dbReference type="FunFam" id="3.40.50.300:FF:001921">
    <property type="entry name" value="AAA ATPase domain-containing protein"/>
    <property type="match status" value="1"/>
</dbReference>
<dbReference type="GO" id="GO:0005524">
    <property type="term" value="F:ATP binding"/>
    <property type="evidence" value="ECO:0007669"/>
    <property type="project" value="UniProtKB-KW"/>
</dbReference>
<dbReference type="Gene3D" id="1.10.8.60">
    <property type="match status" value="2"/>
</dbReference>
<feature type="domain" description="AAA+ ATPase" evidence="4">
    <location>
        <begin position="862"/>
        <end position="1015"/>
    </location>
</feature>
<feature type="compositionally biased region" description="Low complexity" evidence="3">
    <location>
        <begin position="481"/>
        <end position="503"/>
    </location>
</feature>
<dbReference type="SMART" id="SM00382">
    <property type="entry name" value="AAA"/>
    <property type="match status" value="2"/>
</dbReference>
<accession>A0A6A7FPG1</accession>
<dbReference type="InterPro" id="IPR003959">
    <property type="entry name" value="ATPase_AAA_core"/>
</dbReference>
<feature type="compositionally biased region" description="Basic and acidic residues" evidence="3">
    <location>
        <begin position="160"/>
        <end position="174"/>
    </location>
</feature>
<dbReference type="InterPro" id="IPR003593">
    <property type="entry name" value="AAA+_ATPase"/>
</dbReference>
<proteinExistence type="evidence at transcript level"/>
<evidence type="ECO:0000256" key="3">
    <source>
        <dbReference type="SAM" id="MobiDB-lite"/>
    </source>
</evidence>
<name>A0A6A7FPG1_9CRUS</name>
<feature type="region of interest" description="Disordered" evidence="3">
    <location>
        <begin position="471"/>
        <end position="505"/>
    </location>
</feature>
<feature type="region of interest" description="Disordered" evidence="3">
    <location>
        <begin position="115"/>
        <end position="193"/>
    </location>
</feature>
<dbReference type="GO" id="GO:0016887">
    <property type="term" value="F:ATP hydrolysis activity"/>
    <property type="evidence" value="ECO:0007669"/>
    <property type="project" value="InterPro"/>
</dbReference>
<feature type="domain" description="AAA+ ATPase" evidence="4">
    <location>
        <begin position="579"/>
        <end position="716"/>
    </location>
</feature>
<protein>
    <submittedName>
        <fullName evidence="5">Transitional endoplasmic reticulum ATPase homolog 1-like isoform X3</fullName>
    </submittedName>
</protein>
<dbReference type="PANTHER" id="PTHR23077">
    <property type="entry name" value="AAA-FAMILY ATPASE"/>
    <property type="match status" value="1"/>
</dbReference>
<dbReference type="SUPFAM" id="SSF52540">
    <property type="entry name" value="P-loop containing nucleoside triphosphate hydrolases"/>
    <property type="match status" value="2"/>
</dbReference>
<dbReference type="Pfam" id="PF00004">
    <property type="entry name" value="AAA"/>
    <property type="match status" value="2"/>
</dbReference>
<keyword evidence="2" id="KW-0067">ATP-binding</keyword>
<evidence type="ECO:0000256" key="1">
    <source>
        <dbReference type="ARBA" id="ARBA00022741"/>
    </source>
</evidence>
<feature type="compositionally biased region" description="Polar residues" evidence="3">
    <location>
        <begin position="471"/>
        <end position="480"/>
    </location>
</feature>
<dbReference type="EMBL" id="IACT01000593">
    <property type="protein sequence ID" value="LAC19992.1"/>
    <property type="molecule type" value="mRNA"/>
</dbReference>
<evidence type="ECO:0000256" key="2">
    <source>
        <dbReference type="ARBA" id="ARBA00022840"/>
    </source>
</evidence>
<dbReference type="AlphaFoldDB" id="A0A6A7FPG1"/>
<dbReference type="InterPro" id="IPR027417">
    <property type="entry name" value="P-loop_NTPase"/>
</dbReference>
<dbReference type="InterPro" id="IPR050168">
    <property type="entry name" value="AAA_ATPase_domain"/>
</dbReference>
<keyword evidence="1" id="KW-0547">Nucleotide-binding</keyword>
<sequence>MRTKAVLMLEVSPAGNAFDWQTIHLQRDALSYLQASSDDFIEIRVPNNGPRLVARVMLSEGSCCTQVLDQDNKCFIFHACCTSCVSVKGGLKSRDTLRLNTKRNSINGEIQIEVTPRQKSGKKDREIRDYSQLNAGRDSVDGDVQIRETLNLNSSENNGNEDKEIRNPFRRDANADLGNVDTKVSDNLRRDANLDSENEDLHIDDSSQIKTRRDFGNEHTKIGDPFRKDSKNQYRKSVGQFDGDFGSAGTNRTFPVGLVDTIDLDLRTISVNMEESVRVLKRVPIRFLEAVVCMKTDSDVLHCKRNIPGFLTDLKSLISMYGVVNNCTIDCSRNHFAQQLNVEKIYLMNVEFSLPEQPNIHGSHLVGYTFEDNLSNNNIRIHIDSKTKANKSVSLNYTPDSQAEDDSGLLGSLEDDTEEISYVDSSVKVEEDQITQESQSSPRRTCADSYLGHNTESELLLRLYHSSNRSSDATTVSTSLPSTQSAITTSTQSTIPPSTPIISLSGTETITTPITSSRMASSSAMTTCSDNNILIGGLESLEGQQWKVEGYPPVGGMEVPLATLKQLIEDVRARGVEAQGQCVLLEGPPGSGKALMVQNACAATNTPLITINCHQHNTSSSKDYGSKDNVSSLSKSCAAAELLCQMEPCVFFLRDVDQLLLRDGGVRLMQKFQISKSIDCCMSHGSIVIISSSNRNIKRGGEEEDYTDDDSMSLFLKALGGSSGEAWSVGFSTIEYRASVLKALLLRADASIVFTDEHSQKVASLTPGLLGADLHKLVQAAEDFLQRENNSISAATAKELVSSLLHEAEEIIPSLIQGSPVLATRPEVSRLGGMEDLQGQLQLLLTQMMFMREFNERLHLAVPRGVLLYGPPGCGKTQMMCTLAASRGCSFFVVQSTDILSPYVGETEKQLHQVFRDARAARPAIVFFDEIDGLLGDREDSSSKGGVRQRLLTEMLQIMDGASTSTNSGDGETQQEQEDMDGIMVCAATNNPNSLDAALLRPGRFDKLIYVPPPDREQRLQILKVKCSNVVLPDTSVLEQVADMTEMLTGSDLQQLVRSANDRALLSGSVSHDNRVVLSRDLLMECAEAHAQPVLTPTSVRQYQMFCGGNARSNTRKRRSAY</sequence>
<dbReference type="Gene3D" id="3.40.50.300">
    <property type="entry name" value="P-loop containing nucleotide triphosphate hydrolases"/>
    <property type="match status" value="2"/>
</dbReference>
<feature type="compositionally biased region" description="Basic and acidic residues" evidence="3">
    <location>
        <begin position="183"/>
        <end position="193"/>
    </location>
</feature>
<reference evidence="5" key="1">
    <citation type="submission" date="2017-11" db="EMBL/GenBank/DDBJ databases">
        <title>The sensing device of the deep-sea amphipod.</title>
        <authorList>
            <person name="Kobayashi H."/>
            <person name="Nagahama T."/>
            <person name="Arai W."/>
            <person name="Sasagawa Y."/>
            <person name="Umeda M."/>
            <person name="Hayashi T."/>
            <person name="Nikaido I."/>
            <person name="Watanabe H."/>
            <person name="Oguri K."/>
            <person name="Kitazato H."/>
            <person name="Fujioka K."/>
            <person name="Kido Y."/>
            <person name="Takami H."/>
        </authorList>
    </citation>
    <scope>NUCLEOTIDE SEQUENCE</scope>
    <source>
        <tissue evidence="5">Whole body</tissue>
    </source>
</reference>
<feature type="region of interest" description="Disordered" evidence="3">
    <location>
        <begin position="428"/>
        <end position="449"/>
    </location>
</feature>
<evidence type="ECO:0000313" key="5">
    <source>
        <dbReference type="EMBL" id="LAC19992.1"/>
    </source>
</evidence>
<evidence type="ECO:0000259" key="4">
    <source>
        <dbReference type="SMART" id="SM00382"/>
    </source>
</evidence>